<dbReference type="GO" id="GO:0043565">
    <property type="term" value="F:sequence-specific DNA binding"/>
    <property type="evidence" value="ECO:0007669"/>
    <property type="project" value="InterPro"/>
</dbReference>
<keyword evidence="7" id="KW-1185">Reference proteome</keyword>
<feature type="transmembrane region" description="Helical" evidence="4">
    <location>
        <begin position="20"/>
        <end position="38"/>
    </location>
</feature>
<dbReference type="PANTHER" id="PTHR43280">
    <property type="entry name" value="ARAC-FAMILY TRANSCRIPTIONAL REGULATOR"/>
    <property type="match status" value="1"/>
</dbReference>
<feature type="transmembrane region" description="Helical" evidence="4">
    <location>
        <begin position="58"/>
        <end position="81"/>
    </location>
</feature>
<evidence type="ECO:0000313" key="6">
    <source>
        <dbReference type="EMBL" id="MBP4138596.1"/>
    </source>
</evidence>
<evidence type="ECO:0000256" key="3">
    <source>
        <dbReference type="ARBA" id="ARBA00023163"/>
    </source>
</evidence>
<reference evidence="6 7" key="1">
    <citation type="submission" date="2021-03" db="EMBL/GenBank/DDBJ databases">
        <title>Flavobacterium Flabelliformis Sp. Nov. And Flavobacterium Geliluteum Sp. Nov., Two Novel Multidrug Resistant Psychrophilic Species Isolated From Antarctica.</title>
        <authorList>
            <person name="Kralova S."/>
            <person name="Busse H.J."/>
            <person name="Bezdicek M."/>
            <person name="Nykrynova M."/>
            <person name="Kroupova E."/>
            <person name="Krsek D."/>
            <person name="Sedlacek I."/>
        </authorList>
    </citation>
    <scope>NUCLEOTIDE SEQUENCE [LARGE SCALE GENOMIC DNA]</scope>
    <source>
        <strain evidence="6 7">P7388</strain>
    </source>
</reference>
<evidence type="ECO:0000259" key="5">
    <source>
        <dbReference type="PROSITE" id="PS01124"/>
    </source>
</evidence>
<name>A0A941AXW8_9FLAO</name>
<feature type="domain" description="HTH araC/xylS-type" evidence="5">
    <location>
        <begin position="192"/>
        <end position="300"/>
    </location>
</feature>
<dbReference type="Gene3D" id="1.10.10.60">
    <property type="entry name" value="Homeodomain-like"/>
    <property type="match status" value="1"/>
</dbReference>
<dbReference type="InterPro" id="IPR009057">
    <property type="entry name" value="Homeodomain-like_sf"/>
</dbReference>
<dbReference type="SMART" id="SM00342">
    <property type="entry name" value="HTH_ARAC"/>
    <property type="match status" value="1"/>
</dbReference>
<dbReference type="InterPro" id="IPR020449">
    <property type="entry name" value="Tscrpt_reg_AraC-type_HTH"/>
</dbReference>
<dbReference type="PROSITE" id="PS01124">
    <property type="entry name" value="HTH_ARAC_FAMILY_2"/>
    <property type="match status" value="1"/>
</dbReference>
<dbReference type="AlphaFoldDB" id="A0A941AXW8"/>
<dbReference type="Proteomes" id="UP000675047">
    <property type="component" value="Unassembled WGS sequence"/>
</dbReference>
<keyword evidence="4" id="KW-0472">Membrane</keyword>
<feature type="transmembrane region" description="Helical" evidence="4">
    <location>
        <begin position="102"/>
        <end position="119"/>
    </location>
</feature>
<evidence type="ECO:0000256" key="1">
    <source>
        <dbReference type="ARBA" id="ARBA00023015"/>
    </source>
</evidence>
<sequence>MNYLYTASATNQLKKWKIELLHFLPVIISFFSLFNFLQLPNETKILVFKNEGRGYETLLIFTLIAIICSGIIYVICSLLLLKKHKKNILNQFSYSEKINLAWLRYLIYGIGLIWIFIILGNDKLIYSVVVLFVIFIGYFGINQVGIFTKKNQLIDNKSIIQNEINQPFDDEIIKENKPSKYLKSGLNQEAAFEIYEVLKTRMTKEQLYVNSELTLVELAQILDVYPNNLSQVINTFEQKNFYDYINTKRVELFLKLVAIPENKKYTILSLAFECGFNSKSSFNKYFKKVTNMTPSEYLNLLKERTNF</sequence>
<dbReference type="PANTHER" id="PTHR43280:SF29">
    <property type="entry name" value="ARAC-FAMILY TRANSCRIPTIONAL REGULATOR"/>
    <property type="match status" value="1"/>
</dbReference>
<organism evidence="6 7">
    <name type="scientific">Flavobacterium geliluteum</name>
    <dbReference type="NCBI Taxonomy" id="2816120"/>
    <lineage>
        <taxon>Bacteria</taxon>
        <taxon>Pseudomonadati</taxon>
        <taxon>Bacteroidota</taxon>
        <taxon>Flavobacteriia</taxon>
        <taxon>Flavobacteriales</taxon>
        <taxon>Flavobacteriaceae</taxon>
        <taxon>Flavobacterium</taxon>
    </lineage>
</organism>
<evidence type="ECO:0000313" key="7">
    <source>
        <dbReference type="Proteomes" id="UP000675047"/>
    </source>
</evidence>
<keyword evidence="4" id="KW-1133">Transmembrane helix</keyword>
<evidence type="ECO:0000256" key="2">
    <source>
        <dbReference type="ARBA" id="ARBA00023125"/>
    </source>
</evidence>
<keyword evidence="3" id="KW-0804">Transcription</keyword>
<keyword evidence="4" id="KW-0812">Transmembrane</keyword>
<feature type="transmembrane region" description="Helical" evidence="4">
    <location>
        <begin position="125"/>
        <end position="147"/>
    </location>
</feature>
<dbReference type="Pfam" id="PF12833">
    <property type="entry name" value="HTH_18"/>
    <property type="match status" value="1"/>
</dbReference>
<proteinExistence type="predicted"/>
<dbReference type="EMBL" id="JAGFBV010000016">
    <property type="protein sequence ID" value="MBP4138596.1"/>
    <property type="molecule type" value="Genomic_DNA"/>
</dbReference>
<protein>
    <submittedName>
        <fullName evidence="6">AraC family transcriptional regulator</fullName>
    </submittedName>
</protein>
<accession>A0A941AXW8</accession>
<evidence type="ECO:0000256" key="4">
    <source>
        <dbReference type="SAM" id="Phobius"/>
    </source>
</evidence>
<dbReference type="PRINTS" id="PR00032">
    <property type="entry name" value="HTHARAC"/>
</dbReference>
<keyword evidence="2" id="KW-0238">DNA-binding</keyword>
<gene>
    <name evidence="6" type="ORF">J3495_10905</name>
</gene>
<dbReference type="GO" id="GO:0003700">
    <property type="term" value="F:DNA-binding transcription factor activity"/>
    <property type="evidence" value="ECO:0007669"/>
    <property type="project" value="InterPro"/>
</dbReference>
<keyword evidence="1" id="KW-0805">Transcription regulation</keyword>
<dbReference type="RefSeq" id="WP_210666591.1">
    <property type="nucleotide sequence ID" value="NZ_JAGFBV010000016.1"/>
</dbReference>
<dbReference type="InterPro" id="IPR018060">
    <property type="entry name" value="HTH_AraC"/>
</dbReference>
<dbReference type="SUPFAM" id="SSF46689">
    <property type="entry name" value="Homeodomain-like"/>
    <property type="match status" value="1"/>
</dbReference>
<comment type="caution">
    <text evidence="6">The sequence shown here is derived from an EMBL/GenBank/DDBJ whole genome shotgun (WGS) entry which is preliminary data.</text>
</comment>